<protein>
    <submittedName>
        <fullName evidence="1">Uncharacterized protein</fullName>
    </submittedName>
</protein>
<evidence type="ECO:0000313" key="2">
    <source>
        <dbReference type="Proteomes" id="UP001346869"/>
    </source>
</evidence>
<dbReference type="Proteomes" id="UP001346869">
    <property type="component" value="Unassembled WGS sequence"/>
</dbReference>
<sequence>MIFAVRRHFLHPAHTRTQSLWINCGSGSERGLRVIETGKGGSGVGICTAVCDEEMDGRRGRGGNGRRTGALTPLSLLRLKTHSS</sequence>
<evidence type="ECO:0000313" key="1">
    <source>
        <dbReference type="EMBL" id="KAK5862170.1"/>
    </source>
</evidence>
<keyword evidence="2" id="KW-1185">Reference proteome</keyword>
<proteinExistence type="predicted"/>
<reference evidence="1 2" key="1">
    <citation type="journal article" date="2023" name="Genes (Basel)">
        <title>Chromosome-Level Genome Assembly and Circadian Gene Repertoire of the Patagonia Blennie Eleginops maclovinus-The Closest Ancestral Proxy of Antarctic Cryonotothenioids.</title>
        <authorList>
            <person name="Cheng C.C."/>
            <person name="Rivera-Colon A.G."/>
            <person name="Minhas B.F."/>
            <person name="Wilson L."/>
            <person name="Rayamajhi N."/>
            <person name="Vargas-Chacoff L."/>
            <person name="Catchen J.M."/>
        </authorList>
    </citation>
    <scope>NUCLEOTIDE SEQUENCE [LARGE SCALE GENOMIC DNA]</scope>
    <source>
        <strain evidence="1">JMC-PN-2008</strain>
    </source>
</reference>
<dbReference type="AlphaFoldDB" id="A0AAN7XKB3"/>
<reference evidence="1 2" key="2">
    <citation type="journal article" date="2023" name="Mol. Biol. Evol.">
        <title>Genomics of Secondarily Temperate Adaptation in the Only Non-Antarctic Icefish.</title>
        <authorList>
            <person name="Rivera-Colon A.G."/>
            <person name="Rayamajhi N."/>
            <person name="Minhas B.F."/>
            <person name="Madrigal G."/>
            <person name="Bilyk K.T."/>
            <person name="Yoon V."/>
            <person name="Hune M."/>
            <person name="Gregory S."/>
            <person name="Cheng C.H.C."/>
            <person name="Catchen J.M."/>
        </authorList>
    </citation>
    <scope>NUCLEOTIDE SEQUENCE [LARGE SCALE GENOMIC DNA]</scope>
    <source>
        <strain evidence="1">JMC-PN-2008</strain>
    </source>
</reference>
<comment type="caution">
    <text evidence="1">The sequence shown here is derived from an EMBL/GenBank/DDBJ whole genome shotgun (WGS) entry which is preliminary data.</text>
</comment>
<organism evidence="1 2">
    <name type="scientific">Eleginops maclovinus</name>
    <name type="common">Patagonian blennie</name>
    <name type="synonym">Eleginus maclovinus</name>
    <dbReference type="NCBI Taxonomy" id="56733"/>
    <lineage>
        <taxon>Eukaryota</taxon>
        <taxon>Metazoa</taxon>
        <taxon>Chordata</taxon>
        <taxon>Craniata</taxon>
        <taxon>Vertebrata</taxon>
        <taxon>Euteleostomi</taxon>
        <taxon>Actinopterygii</taxon>
        <taxon>Neopterygii</taxon>
        <taxon>Teleostei</taxon>
        <taxon>Neoteleostei</taxon>
        <taxon>Acanthomorphata</taxon>
        <taxon>Eupercaria</taxon>
        <taxon>Perciformes</taxon>
        <taxon>Notothenioidei</taxon>
        <taxon>Eleginopidae</taxon>
        <taxon>Eleginops</taxon>
    </lineage>
</organism>
<accession>A0AAN7XKB3</accession>
<gene>
    <name evidence="1" type="ORF">PBY51_017594</name>
</gene>
<name>A0AAN7XKB3_ELEMC</name>
<dbReference type="EMBL" id="JAUZQC010000012">
    <property type="protein sequence ID" value="KAK5862170.1"/>
    <property type="molecule type" value="Genomic_DNA"/>
</dbReference>